<dbReference type="AlphaFoldDB" id="A0AAV6ZBG4"/>
<protein>
    <submittedName>
        <fullName evidence="1">Uncharacterized protein</fullName>
    </submittedName>
</protein>
<dbReference type="EMBL" id="WNYA01001565">
    <property type="protein sequence ID" value="KAG8545515.1"/>
    <property type="molecule type" value="Genomic_DNA"/>
</dbReference>
<comment type="caution">
    <text evidence="1">The sequence shown here is derived from an EMBL/GenBank/DDBJ whole genome shotgun (WGS) entry which is preliminary data.</text>
</comment>
<evidence type="ECO:0000313" key="2">
    <source>
        <dbReference type="Proteomes" id="UP000824782"/>
    </source>
</evidence>
<accession>A0AAV6ZBG4</accession>
<proteinExistence type="predicted"/>
<gene>
    <name evidence="1" type="ORF">GDO81_020722</name>
</gene>
<dbReference type="Proteomes" id="UP000824782">
    <property type="component" value="Unassembled WGS sequence"/>
</dbReference>
<sequence>MNRSEQSLGAQNCLPPYSASGGLRGNLFYLDY</sequence>
<keyword evidence="2" id="KW-1185">Reference proteome</keyword>
<reference evidence="1" key="1">
    <citation type="thesis" date="2020" institute="ProQuest LLC" country="789 East Eisenhower Parkway, Ann Arbor, MI, USA">
        <title>Comparative Genomics and Chromosome Evolution.</title>
        <authorList>
            <person name="Mudd A.B."/>
        </authorList>
    </citation>
    <scope>NUCLEOTIDE SEQUENCE</scope>
    <source>
        <strain evidence="1">237g6f4</strain>
        <tissue evidence="1">Blood</tissue>
    </source>
</reference>
<evidence type="ECO:0000313" key="1">
    <source>
        <dbReference type="EMBL" id="KAG8545515.1"/>
    </source>
</evidence>
<name>A0AAV6ZBG4_ENGPU</name>
<organism evidence="1 2">
    <name type="scientific">Engystomops pustulosus</name>
    <name type="common">Tungara frog</name>
    <name type="synonym">Physalaemus pustulosus</name>
    <dbReference type="NCBI Taxonomy" id="76066"/>
    <lineage>
        <taxon>Eukaryota</taxon>
        <taxon>Metazoa</taxon>
        <taxon>Chordata</taxon>
        <taxon>Craniata</taxon>
        <taxon>Vertebrata</taxon>
        <taxon>Euteleostomi</taxon>
        <taxon>Amphibia</taxon>
        <taxon>Batrachia</taxon>
        <taxon>Anura</taxon>
        <taxon>Neobatrachia</taxon>
        <taxon>Hyloidea</taxon>
        <taxon>Leptodactylidae</taxon>
        <taxon>Leiuperinae</taxon>
        <taxon>Engystomops</taxon>
    </lineage>
</organism>